<keyword evidence="2" id="KW-1133">Transmembrane helix</keyword>
<reference evidence="3" key="1">
    <citation type="submission" date="2021-04" db="EMBL/GenBank/DDBJ databases">
        <authorList>
            <consortium name="Molecular Ecology Group"/>
        </authorList>
    </citation>
    <scope>NUCLEOTIDE SEQUENCE</scope>
</reference>
<protein>
    <submittedName>
        <fullName evidence="3">Uncharacterized protein</fullName>
    </submittedName>
</protein>
<evidence type="ECO:0000256" key="2">
    <source>
        <dbReference type="SAM" id="Phobius"/>
    </source>
</evidence>
<keyword evidence="2" id="KW-0812">Transmembrane</keyword>
<dbReference type="AlphaFoldDB" id="A0A8S3ZRL1"/>
<keyword evidence="2" id="KW-0472">Membrane</keyword>
<evidence type="ECO:0000313" key="4">
    <source>
        <dbReference type="Proteomes" id="UP000678393"/>
    </source>
</evidence>
<sequence>LVGGEFIQPSSNNNNNNNNNPSSGKKGPPATTYITILWIVLVSLLLMTTVLSLVLLFVCRHNSRNTETYTFTHPLGSHSILLNSFSVRPLPNLSY</sequence>
<name>A0A8S3ZRL1_9EUPU</name>
<feature type="non-terminal residue" evidence="3">
    <location>
        <position position="1"/>
    </location>
</feature>
<comment type="caution">
    <text evidence="3">The sequence shown here is derived from an EMBL/GenBank/DDBJ whole genome shotgun (WGS) entry which is preliminary data.</text>
</comment>
<accession>A0A8S3ZRL1</accession>
<feature type="transmembrane region" description="Helical" evidence="2">
    <location>
        <begin position="33"/>
        <end position="58"/>
    </location>
</feature>
<dbReference type="EMBL" id="CAJHNH020005112">
    <property type="protein sequence ID" value="CAG5132134.1"/>
    <property type="molecule type" value="Genomic_DNA"/>
</dbReference>
<keyword evidence="4" id="KW-1185">Reference proteome</keyword>
<evidence type="ECO:0000256" key="1">
    <source>
        <dbReference type="SAM" id="MobiDB-lite"/>
    </source>
</evidence>
<proteinExistence type="predicted"/>
<feature type="non-terminal residue" evidence="3">
    <location>
        <position position="95"/>
    </location>
</feature>
<dbReference type="Proteomes" id="UP000678393">
    <property type="component" value="Unassembled WGS sequence"/>
</dbReference>
<gene>
    <name evidence="3" type="ORF">CUNI_LOCUS17692</name>
</gene>
<evidence type="ECO:0000313" key="3">
    <source>
        <dbReference type="EMBL" id="CAG5132134.1"/>
    </source>
</evidence>
<organism evidence="3 4">
    <name type="scientific">Candidula unifasciata</name>
    <dbReference type="NCBI Taxonomy" id="100452"/>
    <lineage>
        <taxon>Eukaryota</taxon>
        <taxon>Metazoa</taxon>
        <taxon>Spiralia</taxon>
        <taxon>Lophotrochozoa</taxon>
        <taxon>Mollusca</taxon>
        <taxon>Gastropoda</taxon>
        <taxon>Heterobranchia</taxon>
        <taxon>Euthyneura</taxon>
        <taxon>Panpulmonata</taxon>
        <taxon>Eupulmonata</taxon>
        <taxon>Stylommatophora</taxon>
        <taxon>Helicina</taxon>
        <taxon>Helicoidea</taxon>
        <taxon>Geomitridae</taxon>
        <taxon>Candidula</taxon>
    </lineage>
</organism>
<feature type="compositionally biased region" description="Low complexity" evidence="1">
    <location>
        <begin position="9"/>
        <end position="27"/>
    </location>
</feature>
<feature type="region of interest" description="Disordered" evidence="1">
    <location>
        <begin position="1"/>
        <end position="27"/>
    </location>
</feature>